<dbReference type="Pfam" id="PF20247">
    <property type="entry name" value="DUF6602"/>
    <property type="match status" value="1"/>
</dbReference>
<protein>
    <recommendedName>
        <fullName evidence="1">DUF6602 domain-containing protein</fullName>
    </recommendedName>
</protein>
<dbReference type="Proteomes" id="UP000254777">
    <property type="component" value="Unassembled WGS sequence"/>
</dbReference>
<dbReference type="CDD" id="cd21173">
    <property type="entry name" value="NucC-like"/>
    <property type="match status" value="1"/>
</dbReference>
<dbReference type="EMBL" id="UGTH01000001">
    <property type="protein sequence ID" value="SUB75120.1"/>
    <property type="molecule type" value="Genomic_DNA"/>
</dbReference>
<evidence type="ECO:0000313" key="3">
    <source>
        <dbReference type="Proteomes" id="UP000254777"/>
    </source>
</evidence>
<dbReference type="RefSeq" id="WP_115312051.1">
    <property type="nucleotide sequence ID" value="NZ_UGTH01000001.1"/>
</dbReference>
<accession>A0A379DBE4</accession>
<reference evidence="2 3" key="1">
    <citation type="submission" date="2018-06" db="EMBL/GenBank/DDBJ databases">
        <authorList>
            <consortium name="Pathogen Informatics"/>
            <person name="Doyle S."/>
        </authorList>
    </citation>
    <scope>NUCLEOTIDE SEQUENCE [LARGE SCALE GENOMIC DNA]</scope>
    <source>
        <strain evidence="2 3">NCTC11088</strain>
    </source>
</reference>
<sequence length="309" mass="36487">MEDNKDKFKHIRDIKENYRRMEEEFVTQLNYEINNHHGTAGGNREEIWKSFFKRIIPKKFNIARSVFIIDSNGNVSKEVDLAIYDEQYTPYIFNYGLIKFIPIEAVSAVVQCKSYSIKKEDLQPWVKSIDSLNTSKESIVRIVNRVHFGDSKDNMSIQTATKPIKILCYLNKDEESKVESTSGRDLFDIVIKADQKITKDENENISIVGKKLNIKFEDKDLFEVLIKYNLADKEDSDIREMEETQNTNFKEIFGNLKNKELKNYEIKDTEDENYSLLSFIFQFNQMLMMINNPMFFPHIAYVNMFNKYK</sequence>
<dbReference type="AlphaFoldDB" id="A0A379DBE4"/>
<feature type="domain" description="DUF6602" evidence="1">
    <location>
        <begin position="35"/>
        <end position="131"/>
    </location>
</feature>
<gene>
    <name evidence="2" type="ORF">NCTC11088_00906</name>
</gene>
<name>A0A379DBE4_9FIRM</name>
<evidence type="ECO:0000259" key="1">
    <source>
        <dbReference type="Pfam" id="PF20247"/>
    </source>
</evidence>
<organism evidence="2 3">
    <name type="scientific">Peptoniphilus indolicus</name>
    <dbReference type="NCBI Taxonomy" id="33030"/>
    <lineage>
        <taxon>Bacteria</taxon>
        <taxon>Bacillati</taxon>
        <taxon>Bacillota</taxon>
        <taxon>Tissierellia</taxon>
        <taxon>Tissierellales</taxon>
        <taxon>Peptoniphilaceae</taxon>
        <taxon>Peptoniphilus</taxon>
    </lineage>
</organism>
<proteinExistence type="predicted"/>
<dbReference type="InterPro" id="IPR046537">
    <property type="entry name" value="DUF6602"/>
</dbReference>
<evidence type="ECO:0000313" key="2">
    <source>
        <dbReference type="EMBL" id="SUB75120.1"/>
    </source>
</evidence>